<proteinExistence type="predicted"/>
<evidence type="ECO:0000259" key="1">
    <source>
        <dbReference type="Pfam" id="PF14417"/>
    </source>
</evidence>
<accession>A0A9E6ZHA9</accession>
<keyword evidence="3" id="KW-1185">Reference proteome</keyword>
<gene>
    <name evidence="2" type="ORF">K1I37_03085</name>
</gene>
<dbReference type="Pfam" id="PF14417">
    <property type="entry name" value="MEDS"/>
    <property type="match status" value="1"/>
</dbReference>
<sequence>MREILRGHIFYSYESLHAYIDYCSTYVLDGVKYGYRICLITSDATYTKVHERVKPQLTKEQLELIHFVPSELVYQIDDEINDEVMMQRHLGFLRPIFKLGVPVRTWSEVTSSERKGNGVEVLINWEDKVQQEIGKLWLTSVCAYEGSQLSGPTMTALLRSHEYFLTDRELVCSPLYRNEESRCYV</sequence>
<dbReference type="AlphaFoldDB" id="A0A9E6ZHA9"/>
<dbReference type="InterPro" id="IPR025847">
    <property type="entry name" value="MEDS_domain"/>
</dbReference>
<dbReference type="KEGG" id="aaco:K1I37_03085"/>
<protein>
    <submittedName>
        <fullName evidence="2">MEDS domain-containing protein</fullName>
    </submittedName>
</protein>
<reference evidence="3" key="1">
    <citation type="journal article" date="2022" name="G3 (Bethesda)">
        <title>Unveiling the complete genome sequence of Alicyclobacillus acidoterrestris DSM 3922T, a taint-producing strain.</title>
        <authorList>
            <person name="Leonardo I.C."/>
            <person name="Barreto Crespo M.T."/>
            <person name="Gaspar F.B."/>
        </authorList>
    </citation>
    <scope>NUCLEOTIDE SEQUENCE [LARGE SCALE GENOMIC DNA]</scope>
    <source>
        <strain evidence="3">DSM 3922</strain>
    </source>
</reference>
<name>A0A9E6ZHA9_ALIAG</name>
<dbReference type="EMBL" id="CP080467">
    <property type="protein sequence ID" value="UNO49547.1"/>
    <property type="molecule type" value="Genomic_DNA"/>
</dbReference>
<evidence type="ECO:0000313" key="2">
    <source>
        <dbReference type="EMBL" id="UNO49547.1"/>
    </source>
</evidence>
<dbReference type="RefSeq" id="WP_081654153.1">
    <property type="nucleotide sequence ID" value="NZ_AURB01000147.1"/>
</dbReference>
<dbReference type="Proteomes" id="UP000829401">
    <property type="component" value="Chromosome"/>
</dbReference>
<feature type="domain" description="MEDS" evidence="1">
    <location>
        <begin position="8"/>
        <end position="161"/>
    </location>
</feature>
<organism evidence="2 3">
    <name type="scientific">Alicyclobacillus acidoterrestris (strain ATCC 49025 / DSM 3922 / CIP 106132 / NCIMB 13137 / GD3B)</name>
    <dbReference type="NCBI Taxonomy" id="1356854"/>
    <lineage>
        <taxon>Bacteria</taxon>
        <taxon>Bacillati</taxon>
        <taxon>Bacillota</taxon>
        <taxon>Bacilli</taxon>
        <taxon>Bacillales</taxon>
        <taxon>Alicyclobacillaceae</taxon>
        <taxon>Alicyclobacillus</taxon>
    </lineage>
</organism>
<evidence type="ECO:0000313" key="3">
    <source>
        <dbReference type="Proteomes" id="UP000829401"/>
    </source>
</evidence>